<name>A0A2H1EEY5_9ARCH</name>
<protein>
    <recommendedName>
        <fullName evidence="5">Chemotaxis protein</fullName>
    </recommendedName>
</protein>
<proteinExistence type="predicted"/>
<feature type="compositionally biased region" description="Basic and acidic residues" evidence="2">
    <location>
        <begin position="1"/>
        <end position="21"/>
    </location>
</feature>
<dbReference type="OrthoDB" id="11404at2157"/>
<evidence type="ECO:0008006" key="5">
    <source>
        <dbReference type="Google" id="ProtNLM"/>
    </source>
</evidence>
<dbReference type="RefSeq" id="WP_101009045.1">
    <property type="nucleotide sequence ID" value="NZ_FRFC01000002.1"/>
</dbReference>
<dbReference type="EMBL" id="FRFC01000002">
    <property type="protein sequence ID" value="SHO43169.1"/>
    <property type="molecule type" value="Genomic_DNA"/>
</dbReference>
<evidence type="ECO:0000256" key="1">
    <source>
        <dbReference type="SAM" id="Coils"/>
    </source>
</evidence>
<evidence type="ECO:0000313" key="4">
    <source>
        <dbReference type="Proteomes" id="UP000232412"/>
    </source>
</evidence>
<dbReference type="Gene3D" id="1.10.287.950">
    <property type="entry name" value="Methyl-accepting chemotaxis protein"/>
    <property type="match status" value="1"/>
</dbReference>
<gene>
    <name evidence="3" type="ORF">NSIN_100024</name>
</gene>
<dbReference type="Proteomes" id="UP000232412">
    <property type="component" value="Unassembled WGS sequence"/>
</dbReference>
<feature type="coiled-coil region" evidence="1">
    <location>
        <begin position="212"/>
        <end position="256"/>
    </location>
</feature>
<reference evidence="4" key="1">
    <citation type="submission" date="2016-12" db="EMBL/GenBank/DDBJ databases">
        <authorList>
            <person name="Herbold C."/>
        </authorList>
    </citation>
    <scope>NUCLEOTIDE SEQUENCE [LARGE SCALE GENOMIC DNA]</scope>
</reference>
<organism evidence="3 4">
    <name type="scientific">Nitrosotalea sinensis</name>
    <dbReference type="NCBI Taxonomy" id="1499975"/>
    <lineage>
        <taxon>Archaea</taxon>
        <taxon>Nitrososphaerota</taxon>
        <taxon>Nitrososphaeria</taxon>
        <taxon>Nitrosotaleales</taxon>
        <taxon>Nitrosotaleaceae</taxon>
        <taxon>Nitrosotalea</taxon>
    </lineage>
</organism>
<evidence type="ECO:0000313" key="3">
    <source>
        <dbReference type="EMBL" id="SHO43169.1"/>
    </source>
</evidence>
<keyword evidence="1" id="KW-0175">Coiled coil</keyword>
<sequence length="491" mass="56166">MTKPKREAKPRSKDSTHDAVKKMASISDATKTLASEVKTMSKIFVENQKILISLRDMITTVNSSLDQIQKNSRQINIIEEDTQRLFSGMSQVKAHSNMIDKINNQITRLQDHVEKIRDKQESMPDTNKIMQSIADNIDSTRNNTKMIMHISEKTEKVREEIKNVAHTTESLVNLSTEVEALRKNTSEISTKTESLVNLSSEVNQLRKSTDEISTKTESLVNLRHEIEEVRQNTKEIASKTEKMSALEENITGLKEEVGSVITKTDSIIPGLESQIRNVGAEIDFLIKKTDSLSELGNDIRNINSEFSNFRENVIGKNKDLDEKISDFTELLNKNSAAITEFNKKTYEISQQLQDIKHVTHKTSQNTSHEVMGLLRLSEFQSKIRMSSESKYGTLEDIENMADQTKDMINLFDRISIETETKIPLPLEVKQWSISKILDCADRWEIRFTDVFRMLITELGSDIVKEAIRIEQVRDLFGIRAVDEIRRDLNIT</sequence>
<keyword evidence="4" id="KW-1185">Reference proteome</keyword>
<feature type="coiled-coil region" evidence="1">
    <location>
        <begin position="92"/>
        <end position="119"/>
    </location>
</feature>
<evidence type="ECO:0000256" key="2">
    <source>
        <dbReference type="SAM" id="MobiDB-lite"/>
    </source>
</evidence>
<feature type="region of interest" description="Disordered" evidence="2">
    <location>
        <begin position="1"/>
        <end position="22"/>
    </location>
</feature>
<dbReference type="AlphaFoldDB" id="A0A2H1EEY5"/>
<dbReference type="SUPFAM" id="SSF58104">
    <property type="entry name" value="Methyl-accepting chemotaxis protein (MCP) signaling domain"/>
    <property type="match status" value="1"/>
</dbReference>
<accession>A0A2H1EEY5</accession>